<gene>
    <name evidence="1" type="ORF">B0T19DRAFT_95571</name>
</gene>
<protein>
    <submittedName>
        <fullName evidence="1">Uncharacterized protein</fullName>
    </submittedName>
</protein>
<evidence type="ECO:0000313" key="2">
    <source>
        <dbReference type="Proteomes" id="UP001286456"/>
    </source>
</evidence>
<proteinExistence type="predicted"/>
<dbReference type="EMBL" id="JAUEPO010000002">
    <property type="protein sequence ID" value="KAK3332131.1"/>
    <property type="molecule type" value="Genomic_DNA"/>
</dbReference>
<dbReference type="AlphaFoldDB" id="A0AAE0MGV6"/>
<reference evidence="1" key="2">
    <citation type="submission" date="2023-06" db="EMBL/GenBank/DDBJ databases">
        <authorList>
            <consortium name="Lawrence Berkeley National Laboratory"/>
            <person name="Haridas S."/>
            <person name="Hensen N."/>
            <person name="Bonometti L."/>
            <person name="Westerberg I."/>
            <person name="Brannstrom I.O."/>
            <person name="Guillou S."/>
            <person name="Cros-Aarteil S."/>
            <person name="Calhoun S."/>
            <person name="Kuo A."/>
            <person name="Mondo S."/>
            <person name="Pangilinan J."/>
            <person name="Riley R."/>
            <person name="Labutti K."/>
            <person name="Andreopoulos B."/>
            <person name="Lipzen A."/>
            <person name="Chen C."/>
            <person name="Yanf M."/>
            <person name="Daum C."/>
            <person name="Ng V."/>
            <person name="Clum A."/>
            <person name="Steindorff A."/>
            <person name="Ohm R."/>
            <person name="Martin F."/>
            <person name="Silar P."/>
            <person name="Natvig D."/>
            <person name="Lalanne C."/>
            <person name="Gautier V."/>
            <person name="Ament-Velasquez S.L."/>
            <person name="Kruys A."/>
            <person name="Hutchinson M.I."/>
            <person name="Powell A.J."/>
            <person name="Barry K."/>
            <person name="Miller A.N."/>
            <person name="Grigoriev I.V."/>
            <person name="Debuchy R."/>
            <person name="Gladieux P."/>
            <person name="Thoren M.H."/>
            <person name="Johannesson H."/>
        </authorList>
    </citation>
    <scope>NUCLEOTIDE SEQUENCE</scope>
    <source>
        <strain evidence="1">SMH4131-1</strain>
    </source>
</reference>
<dbReference type="Proteomes" id="UP001286456">
    <property type="component" value="Unassembled WGS sequence"/>
</dbReference>
<reference evidence="1" key="1">
    <citation type="journal article" date="2023" name="Mol. Phylogenet. Evol.">
        <title>Genome-scale phylogeny and comparative genomics of the fungal order Sordariales.</title>
        <authorList>
            <person name="Hensen N."/>
            <person name="Bonometti L."/>
            <person name="Westerberg I."/>
            <person name="Brannstrom I.O."/>
            <person name="Guillou S."/>
            <person name="Cros-Aarteil S."/>
            <person name="Calhoun S."/>
            <person name="Haridas S."/>
            <person name="Kuo A."/>
            <person name="Mondo S."/>
            <person name="Pangilinan J."/>
            <person name="Riley R."/>
            <person name="LaButti K."/>
            <person name="Andreopoulos B."/>
            <person name="Lipzen A."/>
            <person name="Chen C."/>
            <person name="Yan M."/>
            <person name="Daum C."/>
            <person name="Ng V."/>
            <person name="Clum A."/>
            <person name="Steindorff A."/>
            <person name="Ohm R.A."/>
            <person name="Martin F."/>
            <person name="Silar P."/>
            <person name="Natvig D.O."/>
            <person name="Lalanne C."/>
            <person name="Gautier V."/>
            <person name="Ament-Velasquez S.L."/>
            <person name="Kruys A."/>
            <person name="Hutchinson M.I."/>
            <person name="Powell A.J."/>
            <person name="Barry K."/>
            <person name="Miller A.N."/>
            <person name="Grigoriev I.V."/>
            <person name="Debuchy R."/>
            <person name="Gladieux P."/>
            <person name="Hiltunen Thoren M."/>
            <person name="Johannesson H."/>
        </authorList>
    </citation>
    <scope>NUCLEOTIDE SEQUENCE</scope>
    <source>
        <strain evidence="1">SMH4131-1</strain>
    </source>
</reference>
<sequence>MIFKMEDLRFSYHFLSTAYSPLPFQGDQDAAALSHGVCSLDASQPWSPPRYADQPMGARLLDQCCAGAGSLPSGPLRRRLAIQTLLHRVQTIKSLNETLGKPCLSVAEGDARFGAIPALIFQASCMADGMIEYLFMNWGCRIITETAMPNMDGSVF</sequence>
<evidence type="ECO:0000313" key="1">
    <source>
        <dbReference type="EMBL" id="KAK3332131.1"/>
    </source>
</evidence>
<name>A0AAE0MGV6_9PEZI</name>
<accession>A0AAE0MGV6</accession>
<organism evidence="1 2">
    <name type="scientific">Cercophora scortea</name>
    <dbReference type="NCBI Taxonomy" id="314031"/>
    <lineage>
        <taxon>Eukaryota</taxon>
        <taxon>Fungi</taxon>
        <taxon>Dikarya</taxon>
        <taxon>Ascomycota</taxon>
        <taxon>Pezizomycotina</taxon>
        <taxon>Sordariomycetes</taxon>
        <taxon>Sordariomycetidae</taxon>
        <taxon>Sordariales</taxon>
        <taxon>Lasiosphaeriaceae</taxon>
        <taxon>Cercophora</taxon>
    </lineage>
</organism>
<keyword evidence="2" id="KW-1185">Reference proteome</keyword>
<comment type="caution">
    <text evidence="1">The sequence shown here is derived from an EMBL/GenBank/DDBJ whole genome shotgun (WGS) entry which is preliminary data.</text>
</comment>